<feature type="region of interest" description="Disordered" evidence="7">
    <location>
        <begin position="277"/>
        <end position="297"/>
    </location>
</feature>
<dbReference type="InterPro" id="IPR001915">
    <property type="entry name" value="Peptidase_M48"/>
</dbReference>
<dbReference type="AlphaFoldDB" id="A0A2N8PCW3"/>
<organism evidence="10 11">
    <name type="scientific">Streptomyces noursei</name>
    <name type="common">Streptomyces albulus</name>
    <dbReference type="NCBI Taxonomy" id="1971"/>
    <lineage>
        <taxon>Bacteria</taxon>
        <taxon>Bacillati</taxon>
        <taxon>Actinomycetota</taxon>
        <taxon>Actinomycetes</taxon>
        <taxon>Kitasatosporales</taxon>
        <taxon>Streptomycetaceae</taxon>
        <taxon>Streptomyces</taxon>
    </lineage>
</organism>
<feature type="transmembrane region" description="Helical" evidence="8">
    <location>
        <begin position="33"/>
        <end position="59"/>
    </location>
</feature>
<dbReference type="InterPro" id="IPR052173">
    <property type="entry name" value="Beta-lactam_resp_regulator"/>
</dbReference>
<evidence type="ECO:0000313" key="10">
    <source>
        <dbReference type="EMBL" id="PNE38857.1"/>
    </source>
</evidence>
<keyword evidence="8" id="KW-1133">Transmembrane helix</keyword>
<evidence type="ECO:0000256" key="8">
    <source>
        <dbReference type="SAM" id="Phobius"/>
    </source>
</evidence>
<dbReference type="GO" id="GO:0004222">
    <property type="term" value="F:metalloendopeptidase activity"/>
    <property type="evidence" value="ECO:0007669"/>
    <property type="project" value="InterPro"/>
</dbReference>
<evidence type="ECO:0000256" key="3">
    <source>
        <dbReference type="ARBA" id="ARBA00022801"/>
    </source>
</evidence>
<evidence type="ECO:0000256" key="7">
    <source>
        <dbReference type="SAM" id="MobiDB-lite"/>
    </source>
</evidence>
<accession>A0A2N8PCW3</accession>
<keyword evidence="4 6" id="KW-0862">Zinc</keyword>
<dbReference type="GO" id="GO:0046872">
    <property type="term" value="F:metal ion binding"/>
    <property type="evidence" value="ECO:0007669"/>
    <property type="project" value="UniProtKB-KW"/>
</dbReference>
<evidence type="ECO:0000256" key="6">
    <source>
        <dbReference type="RuleBase" id="RU003983"/>
    </source>
</evidence>
<gene>
    <name evidence="10" type="ORF">AOB60_33490</name>
</gene>
<evidence type="ECO:0000256" key="4">
    <source>
        <dbReference type="ARBA" id="ARBA00022833"/>
    </source>
</evidence>
<evidence type="ECO:0000259" key="9">
    <source>
        <dbReference type="Pfam" id="PF01435"/>
    </source>
</evidence>
<name>A0A2N8PCW3_STRNR</name>
<dbReference type="GO" id="GO:0006508">
    <property type="term" value="P:proteolysis"/>
    <property type="evidence" value="ECO:0007669"/>
    <property type="project" value="UniProtKB-KW"/>
</dbReference>
<evidence type="ECO:0000256" key="1">
    <source>
        <dbReference type="ARBA" id="ARBA00022670"/>
    </source>
</evidence>
<keyword evidence="11" id="KW-1185">Reference proteome</keyword>
<protein>
    <recommendedName>
        <fullName evidence="9">Peptidase M48 domain-containing protein</fullName>
    </recommendedName>
</protein>
<dbReference type="Pfam" id="PF01435">
    <property type="entry name" value="Peptidase_M48"/>
    <property type="match status" value="1"/>
</dbReference>
<dbReference type="EMBL" id="LJSN01000003">
    <property type="protein sequence ID" value="PNE38857.1"/>
    <property type="molecule type" value="Genomic_DNA"/>
</dbReference>
<comment type="caution">
    <text evidence="10">The sequence shown here is derived from an EMBL/GenBank/DDBJ whole genome shotgun (WGS) entry which is preliminary data.</text>
</comment>
<evidence type="ECO:0000256" key="5">
    <source>
        <dbReference type="ARBA" id="ARBA00023049"/>
    </source>
</evidence>
<proteinExistence type="inferred from homology"/>
<feature type="domain" description="Peptidase M48" evidence="9">
    <location>
        <begin position="126"/>
        <end position="184"/>
    </location>
</feature>
<reference evidence="11" key="1">
    <citation type="submission" date="2015-09" db="EMBL/GenBank/DDBJ databases">
        <authorList>
            <person name="Graham D.E."/>
            <person name="Mahan K.M."/>
            <person name="Klingeman D.M."/>
            <person name="Fida T."/>
            <person name="Giannone R.J."/>
            <person name="Hettich R.L."/>
            <person name="Parry R.J."/>
            <person name="Spain J.C."/>
        </authorList>
    </citation>
    <scope>NUCLEOTIDE SEQUENCE [LARGE SCALE GENOMIC DNA]</scope>
    <source>
        <strain evidence="11">JCM 4701</strain>
    </source>
</reference>
<dbReference type="Proteomes" id="UP000236047">
    <property type="component" value="Unassembled WGS sequence"/>
</dbReference>
<dbReference type="Gene3D" id="3.30.2010.10">
    <property type="entry name" value="Metalloproteases ('zincins'), catalytic domain"/>
    <property type="match status" value="1"/>
</dbReference>
<keyword evidence="5 6" id="KW-0482">Metalloprotease</keyword>
<keyword evidence="2" id="KW-0479">Metal-binding</keyword>
<comment type="similarity">
    <text evidence="6">Belongs to the peptidase M48 family.</text>
</comment>
<dbReference type="PANTHER" id="PTHR34978">
    <property type="entry name" value="POSSIBLE SENSOR-TRANSDUCER PROTEIN BLAR"/>
    <property type="match status" value="1"/>
</dbReference>
<evidence type="ECO:0000313" key="11">
    <source>
        <dbReference type="Proteomes" id="UP000236047"/>
    </source>
</evidence>
<keyword evidence="8" id="KW-0472">Membrane</keyword>
<comment type="cofactor">
    <cofactor evidence="6">
        <name>Zn(2+)</name>
        <dbReference type="ChEBI" id="CHEBI:29105"/>
    </cofactor>
    <text evidence="6">Binds 1 zinc ion per subunit.</text>
</comment>
<dbReference type="CDD" id="cd07326">
    <property type="entry name" value="M56_BlaR1_MecR1_like"/>
    <property type="match status" value="1"/>
</dbReference>
<feature type="transmembrane region" description="Helical" evidence="8">
    <location>
        <begin position="79"/>
        <end position="101"/>
    </location>
</feature>
<sequence>MIFAVWLPLVMPLLAVPTARRLAASLPPRAAAWLLAGCAAALAACTAAALGLLTVAGALRLPPVAAFGHLERALPGGDAVVTVPAAPVAGALLACCAFAVARRALRHRAELRAARRAADAHGLAGDLCVLPEAAPDAYALPGRPGRVVVTAGMLRALPPAEREALFAHERAHLAGRHHLFLLAAELAAVCHPLLRELRSPLAYALERWADESAAARVGDRQVTARAIGRAALAARTPADMTCTPPDSSARPGCWPNAGNACTATWCSCSSPARRATTRTHAAAPRPSAAPAATTGPVPRRVAALLGSDRAADRPRGRSLPGGRRLIAAALLACVTFSAAGAVDAAADLHQTVETAQGEQPGR</sequence>
<dbReference type="PANTHER" id="PTHR34978:SF3">
    <property type="entry name" value="SLR0241 PROTEIN"/>
    <property type="match status" value="1"/>
</dbReference>
<keyword evidence="8" id="KW-0812">Transmembrane</keyword>
<keyword evidence="1 6" id="KW-0645">Protease</keyword>
<evidence type="ECO:0000256" key="2">
    <source>
        <dbReference type="ARBA" id="ARBA00022723"/>
    </source>
</evidence>
<keyword evidence="3 6" id="KW-0378">Hydrolase</keyword>